<dbReference type="EMBL" id="FQZD01000040">
    <property type="protein sequence ID" value="SHJ80988.1"/>
    <property type="molecule type" value="Genomic_DNA"/>
</dbReference>
<dbReference type="Pfam" id="PF00126">
    <property type="entry name" value="HTH_1"/>
    <property type="match status" value="1"/>
</dbReference>
<evidence type="ECO:0000313" key="6">
    <source>
        <dbReference type="EMBL" id="SHJ80988.1"/>
    </source>
</evidence>
<evidence type="ECO:0000256" key="3">
    <source>
        <dbReference type="ARBA" id="ARBA00023125"/>
    </source>
</evidence>
<keyword evidence="2" id="KW-0805">Transcription regulation</keyword>
<dbReference type="PROSITE" id="PS50931">
    <property type="entry name" value="HTH_LYSR"/>
    <property type="match status" value="1"/>
</dbReference>
<dbReference type="InterPro" id="IPR036388">
    <property type="entry name" value="WH-like_DNA-bd_sf"/>
</dbReference>
<dbReference type="OrthoDB" id="1684752at2"/>
<gene>
    <name evidence="6" type="ORF">SAMN02745170_03390</name>
</gene>
<sequence>MDIKQLKAFVTVATLNSFTRAAGQLGYVQSSITSQVQLLEKELGVSLFERLGKKISLTAEGEEFLMHARQMINLWERAKGSVSASELPKGKLIVGAHESICTFFLPEILHEYNRRYPDVQLAIKMGSWCDFESALRENQIDVAILIDRSLSVPEFVVDKERSAPFAFLTSSEHPLAGKEHVYAEDVAEYPLLMTGEGCSWRALFQRALENTGASLQLMSEGGSIQTLKCLSAFGLGVTLLPLFAVEDEVRSNQLKKLNFRGLDLNLLIQVVYHKDKWVSSALAAFLEICKEKW</sequence>
<comment type="similarity">
    <text evidence="1">Belongs to the LysR transcriptional regulatory family.</text>
</comment>
<dbReference type="GO" id="GO:0003700">
    <property type="term" value="F:DNA-binding transcription factor activity"/>
    <property type="evidence" value="ECO:0007669"/>
    <property type="project" value="InterPro"/>
</dbReference>
<keyword evidence="3 6" id="KW-0238">DNA-binding</keyword>
<proteinExistence type="inferred from homology"/>
<evidence type="ECO:0000259" key="5">
    <source>
        <dbReference type="PROSITE" id="PS50931"/>
    </source>
</evidence>
<evidence type="ECO:0000313" key="7">
    <source>
        <dbReference type="Proteomes" id="UP000322917"/>
    </source>
</evidence>
<dbReference type="PANTHER" id="PTHR30126">
    <property type="entry name" value="HTH-TYPE TRANSCRIPTIONAL REGULATOR"/>
    <property type="match status" value="1"/>
</dbReference>
<feature type="domain" description="HTH lysR-type" evidence="5">
    <location>
        <begin position="1"/>
        <end position="58"/>
    </location>
</feature>
<dbReference type="Gene3D" id="3.40.190.290">
    <property type="match status" value="1"/>
</dbReference>
<dbReference type="GO" id="GO:0000976">
    <property type="term" value="F:transcription cis-regulatory region binding"/>
    <property type="evidence" value="ECO:0007669"/>
    <property type="project" value="TreeGrafter"/>
</dbReference>
<dbReference type="RefSeq" id="WP_149735995.1">
    <property type="nucleotide sequence ID" value="NZ_FQZD01000040.1"/>
</dbReference>
<accession>A0A1M6MBU9</accession>
<dbReference type="Pfam" id="PF03466">
    <property type="entry name" value="LysR_substrate"/>
    <property type="match status" value="1"/>
</dbReference>
<dbReference type="SUPFAM" id="SSF46785">
    <property type="entry name" value="Winged helix' DNA-binding domain"/>
    <property type="match status" value="1"/>
</dbReference>
<dbReference type="InterPro" id="IPR005119">
    <property type="entry name" value="LysR_subst-bd"/>
</dbReference>
<dbReference type="SUPFAM" id="SSF53850">
    <property type="entry name" value="Periplasmic binding protein-like II"/>
    <property type="match status" value="1"/>
</dbReference>
<dbReference type="CDD" id="cd05466">
    <property type="entry name" value="PBP2_LTTR_substrate"/>
    <property type="match status" value="1"/>
</dbReference>
<dbReference type="Proteomes" id="UP000322917">
    <property type="component" value="Unassembled WGS sequence"/>
</dbReference>
<dbReference type="Gene3D" id="1.10.10.10">
    <property type="entry name" value="Winged helix-like DNA-binding domain superfamily/Winged helix DNA-binding domain"/>
    <property type="match status" value="1"/>
</dbReference>
<protein>
    <submittedName>
        <fullName evidence="6">DNA-binding transcriptional regulator, LysR family</fullName>
    </submittedName>
</protein>
<dbReference type="InterPro" id="IPR036390">
    <property type="entry name" value="WH_DNA-bd_sf"/>
</dbReference>
<evidence type="ECO:0000256" key="4">
    <source>
        <dbReference type="ARBA" id="ARBA00023163"/>
    </source>
</evidence>
<organism evidence="6 7">
    <name type="scientific">Propionispora hippei DSM 15287</name>
    <dbReference type="NCBI Taxonomy" id="1123003"/>
    <lineage>
        <taxon>Bacteria</taxon>
        <taxon>Bacillati</taxon>
        <taxon>Bacillota</taxon>
        <taxon>Negativicutes</taxon>
        <taxon>Selenomonadales</taxon>
        <taxon>Sporomusaceae</taxon>
        <taxon>Propionispora</taxon>
    </lineage>
</organism>
<name>A0A1M6MBU9_9FIRM</name>
<dbReference type="AlphaFoldDB" id="A0A1M6MBU9"/>
<dbReference type="FunFam" id="1.10.10.10:FF:000001">
    <property type="entry name" value="LysR family transcriptional regulator"/>
    <property type="match status" value="1"/>
</dbReference>
<reference evidence="6 7" key="1">
    <citation type="submission" date="2016-11" db="EMBL/GenBank/DDBJ databases">
        <authorList>
            <person name="Varghese N."/>
            <person name="Submissions S."/>
        </authorList>
    </citation>
    <scope>NUCLEOTIDE SEQUENCE [LARGE SCALE GENOMIC DNA]</scope>
    <source>
        <strain evidence="6 7">DSM 15287</strain>
    </source>
</reference>
<dbReference type="InterPro" id="IPR000847">
    <property type="entry name" value="LysR_HTH_N"/>
</dbReference>
<keyword evidence="4" id="KW-0804">Transcription</keyword>
<dbReference type="PRINTS" id="PR00039">
    <property type="entry name" value="HTHLYSR"/>
</dbReference>
<dbReference type="PANTHER" id="PTHR30126:SF100">
    <property type="entry name" value="LYSR-FAMILY TRANSCRIPTIONAL REGULATOR"/>
    <property type="match status" value="1"/>
</dbReference>
<evidence type="ECO:0000256" key="2">
    <source>
        <dbReference type="ARBA" id="ARBA00023015"/>
    </source>
</evidence>
<keyword evidence="7" id="KW-1185">Reference proteome</keyword>
<evidence type="ECO:0000256" key="1">
    <source>
        <dbReference type="ARBA" id="ARBA00009437"/>
    </source>
</evidence>